<dbReference type="Proteomes" id="UP000386281">
    <property type="component" value="Unassembled WGS sequence"/>
</dbReference>
<evidence type="ECO:0000313" key="3">
    <source>
        <dbReference type="Proteomes" id="UP000386281"/>
    </source>
</evidence>
<protein>
    <submittedName>
        <fullName evidence="2">Uncharacterized protein</fullName>
    </submittedName>
</protein>
<gene>
    <name evidence="2" type="ORF">NCTC12391_01791</name>
</gene>
<reference evidence="2 3" key="1">
    <citation type="submission" date="2019-02" db="EMBL/GenBank/DDBJ databases">
        <authorList>
            <consortium name="Pathogen Informatics"/>
        </authorList>
    </citation>
    <scope>NUCLEOTIDE SEQUENCE [LARGE SCALE GENOMIC DNA]</scope>
    <source>
        <strain evidence="2 3">3012STDY7078520</strain>
    </source>
</reference>
<feature type="region of interest" description="Disordered" evidence="1">
    <location>
        <begin position="23"/>
        <end position="44"/>
    </location>
</feature>
<evidence type="ECO:0000313" key="2">
    <source>
        <dbReference type="EMBL" id="VEW13546.1"/>
    </source>
</evidence>
<organism evidence="2 3">
    <name type="scientific">Brevibacterium casei</name>
    <dbReference type="NCBI Taxonomy" id="33889"/>
    <lineage>
        <taxon>Bacteria</taxon>
        <taxon>Bacillati</taxon>
        <taxon>Actinomycetota</taxon>
        <taxon>Actinomycetes</taxon>
        <taxon>Micrococcales</taxon>
        <taxon>Brevibacteriaceae</taxon>
        <taxon>Brevibacterium</taxon>
    </lineage>
</organism>
<proteinExistence type="predicted"/>
<sequence>MSDPSPAQRVRNACDSIHDALNLAEHPPAPRGGQSGATSGSRPPMPVAILDAKLDLKQKLTSWALMIGEEGGFVIDCDDDTLSIAAWVYTKADWLSAHPAAEDFTEEIEECVNKLTSPYLTRAQMEFCGEHQGEKIYVRRGQATVELADGRVEQVKTLKAWSHSRMLDVVDTPKRVAEIITIVFGHPISGKTITTAYSDDHNPNRPHPSKILEPALEEGRRKFYKVSDVMDRFGMLPGVTEESAVS</sequence>
<dbReference type="EMBL" id="CAACXN010000015">
    <property type="protein sequence ID" value="VEW13546.1"/>
    <property type="molecule type" value="Genomic_DNA"/>
</dbReference>
<name>A0A449D7S6_9MICO</name>
<dbReference type="RefSeq" id="WP_190246891.1">
    <property type="nucleotide sequence ID" value="NZ_CAACXN010000015.1"/>
</dbReference>
<dbReference type="AlphaFoldDB" id="A0A449D7S6"/>
<accession>A0A449D7S6</accession>
<evidence type="ECO:0000256" key="1">
    <source>
        <dbReference type="SAM" id="MobiDB-lite"/>
    </source>
</evidence>